<evidence type="ECO:0000313" key="2">
    <source>
        <dbReference type="EMBL" id="AFM15369.1"/>
    </source>
</evidence>
<accession>I4BDL2</accession>
<evidence type="ECO:0000256" key="1">
    <source>
        <dbReference type="SAM" id="Phobius"/>
    </source>
</evidence>
<feature type="transmembrane region" description="Helical" evidence="1">
    <location>
        <begin position="48"/>
        <end position="68"/>
    </location>
</feature>
<evidence type="ECO:0008006" key="4">
    <source>
        <dbReference type="Google" id="ProtNLM"/>
    </source>
</evidence>
<organism evidence="2 3">
    <name type="scientific">Mycolicibacterium chubuense (strain NBB4)</name>
    <name type="common">Mycobacterium chubuense</name>
    <dbReference type="NCBI Taxonomy" id="710421"/>
    <lineage>
        <taxon>Bacteria</taxon>
        <taxon>Bacillati</taxon>
        <taxon>Actinomycetota</taxon>
        <taxon>Actinomycetes</taxon>
        <taxon>Mycobacteriales</taxon>
        <taxon>Mycobacteriaceae</taxon>
        <taxon>Mycolicibacterium</taxon>
    </lineage>
</organism>
<dbReference type="InterPro" id="IPR036938">
    <property type="entry name" value="PAP2/HPO_sf"/>
</dbReference>
<gene>
    <name evidence="2" type="ordered locus">Mycch_0551</name>
</gene>
<protein>
    <recommendedName>
        <fullName evidence="4">PAP2 superfamily protein</fullName>
    </recommendedName>
</protein>
<dbReference type="KEGG" id="mcb:Mycch_0551"/>
<dbReference type="Proteomes" id="UP000006057">
    <property type="component" value="Chromosome"/>
</dbReference>
<dbReference type="HOGENOM" id="CLU_1376819_0_0_11"/>
<dbReference type="EMBL" id="CP003053">
    <property type="protein sequence ID" value="AFM15369.1"/>
    <property type="molecule type" value="Genomic_DNA"/>
</dbReference>
<sequence length="191" mass="20154">MSTVVRWWPGAGLLGLVVLGLAVGKGSTPLDDHFREAGEVHPELGRLLVFTDGRVSFSVWAVVLAVALWRRRRRLSAVVAVSPFVAVLTARLAKRAFGRFRGDALAYPSGHTTLAVVVLGMAVLVAGMAAWAVVSAAVVAVFAALGQAFTYHYFTDAVGALFLGTALVAAAAWAAKLDRCQPSCDLRHRGG</sequence>
<dbReference type="eggNOG" id="ENOG5031MT2">
    <property type="taxonomic scope" value="Bacteria"/>
</dbReference>
<keyword evidence="1" id="KW-1133">Transmembrane helix</keyword>
<feature type="transmembrane region" description="Helical" evidence="1">
    <location>
        <begin position="113"/>
        <end position="145"/>
    </location>
</feature>
<proteinExistence type="predicted"/>
<keyword evidence="3" id="KW-1185">Reference proteome</keyword>
<dbReference type="STRING" id="710421.Mycch_0551"/>
<dbReference type="SUPFAM" id="SSF48317">
    <property type="entry name" value="Acid phosphatase/Vanadium-dependent haloperoxidase"/>
    <property type="match status" value="1"/>
</dbReference>
<keyword evidence="1" id="KW-0812">Transmembrane</keyword>
<dbReference type="AlphaFoldDB" id="I4BDL2"/>
<keyword evidence="1" id="KW-0472">Membrane</keyword>
<dbReference type="PATRIC" id="fig|710421.3.peg.544"/>
<feature type="transmembrane region" description="Helical" evidence="1">
    <location>
        <begin position="75"/>
        <end position="93"/>
    </location>
</feature>
<name>I4BDL2_MYCCN</name>
<evidence type="ECO:0000313" key="3">
    <source>
        <dbReference type="Proteomes" id="UP000006057"/>
    </source>
</evidence>
<dbReference type="Gene3D" id="1.20.144.10">
    <property type="entry name" value="Phosphatidic acid phosphatase type 2/haloperoxidase"/>
    <property type="match status" value="1"/>
</dbReference>
<reference evidence="2 3" key="1">
    <citation type="submission" date="2012-06" db="EMBL/GenBank/DDBJ databases">
        <title>Complete sequence of chromosome of Mycobacterium chubuense NBB4.</title>
        <authorList>
            <consortium name="US DOE Joint Genome Institute"/>
            <person name="Lucas S."/>
            <person name="Han J."/>
            <person name="Lapidus A."/>
            <person name="Cheng J.-F."/>
            <person name="Goodwin L."/>
            <person name="Pitluck S."/>
            <person name="Peters L."/>
            <person name="Mikhailova N."/>
            <person name="Teshima H."/>
            <person name="Detter J.C."/>
            <person name="Han C."/>
            <person name="Tapia R."/>
            <person name="Land M."/>
            <person name="Hauser L."/>
            <person name="Kyrpides N."/>
            <person name="Ivanova N."/>
            <person name="Pagani I."/>
            <person name="Mattes T."/>
            <person name="Holmes A."/>
            <person name="Rutledge P."/>
            <person name="Paulsen I."/>
            <person name="Coleman N."/>
            <person name="Woyke T."/>
        </authorList>
    </citation>
    <scope>NUCLEOTIDE SEQUENCE [LARGE SCALE GENOMIC DNA]</scope>
    <source>
        <strain evidence="2 3">NBB4</strain>
    </source>
</reference>
<feature type="transmembrane region" description="Helical" evidence="1">
    <location>
        <begin position="157"/>
        <end position="175"/>
    </location>
</feature>